<comment type="caution">
    <text evidence="2">The sequence shown here is derived from an EMBL/GenBank/DDBJ whole genome shotgun (WGS) entry which is preliminary data.</text>
</comment>
<dbReference type="Proteomes" id="UP000727490">
    <property type="component" value="Unassembled WGS sequence"/>
</dbReference>
<gene>
    <name evidence="2" type="ORF">EGN73_00950</name>
</gene>
<dbReference type="AlphaFoldDB" id="A0A951IUM0"/>
<dbReference type="Pfam" id="PF01370">
    <property type="entry name" value="Epimerase"/>
    <property type="match status" value="1"/>
</dbReference>
<name>A0A951IUM0_9BACT</name>
<keyword evidence="3" id="KW-1185">Reference proteome</keyword>
<evidence type="ECO:0000313" key="3">
    <source>
        <dbReference type="Proteomes" id="UP000727490"/>
    </source>
</evidence>
<organism evidence="2 3">
    <name type="scientific">Arthrospiribacter ruber</name>
    <dbReference type="NCBI Taxonomy" id="2487934"/>
    <lineage>
        <taxon>Bacteria</taxon>
        <taxon>Pseudomonadati</taxon>
        <taxon>Bacteroidota</taxon>
        <taxon>Cytophagia</taxon>
        <taxon>Cytophagales</taxon>
        <taxon>Cyclobacteriaceae</taxon>
        <taxon>Arthrospiribacter</taxon>
    </lineage>
</organism>
<dbReference type="EMBL" id="RPHB01000001">
    <property type="protein sequence ID" value="MBW3466381.1"/>
    <property type="molecule type" value="Genomic_DNA"/>
</dbReference>
<accession>A0A951IUM0</accession>
<sequence length="294" mass="33024">MKNYLLTGASGFLGKEIHKKIANDCYTLGRGAENDIQFDLESERMELPRVRTFIHCAGKAHVVPKTEEEKEAFFKINYQGTVNLLRGLESSGNLPQNFIFISTVAVYGREEGQEIDETFPLLGITPYAKSKIQAEECLENWCKNKEVNLVILRLPLVVGNNAPGNLGALEKAIRKGYYLGIGDGSSRKSAVLAKDVAAFIPNLEGKSGIFNLTDTIHPSMYDIEEAIAKKYQKKIRRIPISYLQPFAWLGDRFSFFPLNSYRLEKLTSSLTFSDNLASRKLGWRPSSVLEFLKS</sequence>
<reference evidence="2 3" key="1">
    <citation type="journal article" date="2020" name="Syst. Appl. Microbiol.">
        <title>Arthrospiribacter ruber gen. nov., sp. nov., a novel bacterium isolated from Arthrospira cultures.</title>
        <authorList>
            <person name="Waleron M."/>
            <person name="Misztak A."/>
            <person name="Waleron M.M."/>
            <person name="Furmaniak M."/>
            <person name="Mrozik A."/>
            <person name="Waleron K."/>
        </authorList>
    </citation>
    <scope>NUCLEOTIDE SEQUENCE [LARGE SCALE GENOMIC DNA]</scope>
    <source>
        <strain evidence="2 3">DPMB0001</strain>
    </source>
</reference>
<evidence type="ECO:0000313" key="2">
    <source>
        <dbReference type="EMBL" id="MBW3466381.1"/>
    </source>
</evidence>
<evidence type="ECO:0000259" key="1">
    <source>
        <dbReference type="Pfam" id="PF01370"/>
    </source>
</evidence>
<protein>
    <submittedName>
        <fullName evidence="2">NAD-dependent epimerase/dehydratase family protein</fullName>
    </submittedName>
</protein>
<dbReference type="PANTHER" id="PTHR43245">
    <property type="entry name" value="BIFUNCTIONAL POLYMYXIN RESISTANCE PROTEIN ARNA"/>
    <property type="match status" value="1"/>
</dbReference>
<dbReference type="RefSeq" id="WP_219286194.1">
    <property type="nucleotide sequence ID" value="NZ_RPHB01000001.1"/>
</dbReference>
<dbReference type="InterPro" id="IPR050177">
    <property type="entry name" value="Lipid_A_modif_metabolic_enz"/>
</dbReference>
<dbReference type="InterPro" id="IPR001509">
    <property type="entry name" value="Epimerase_deHydtase"/>
</dbReference>
<dbReference type="PANTHER" id="PTHR43245:SF58">
    <property type="entry name" value="BLL5923 PROTEIN"/>
    <property type="match status" value="1"/>
</dbReference>
<feature type="domain" description="NAD-dependent epimerase/dehydratase" evidence="1">
    <location>
        <begin position="5"/>
        <end position="199"/>
    </location>
</feature>
<proteinExistence type="predicted"/>